<keyword evidence="4" id="KW-0843">Virulence</keyword>
<evidence type="ECO:0000313" key="5">
    <source>
        <dbReference type="EMBL" id="KGN81552.1"/>
    </source>
</evidence>
<dbReference type="Gene3D" id="2.60.40.10">
    <property type="entry name" value="Immunoglobulins"/>
    <property type="match status" value="1"/>
</dbReference>
<gene>
    <name evidence="5" type="ORF">HQ35_04015</name>
</gene>
<evidence type="ECO:0008006" key="7">
    <source>
        <dbReference type="Google" id="ProtNLM"/>
    </source>
</evidence>
<keyword evidence="3" id="KW-0378">Hydrolase</keyword>
<dbReference type="InterPro" id="IPR013783">
    <property type="entry name" value="Ig-like_fold"/>
</dbReference>
<accession>A0A0A2EV37</accession>
<evidence type="ECO:0000313" key="6">
    <source>
        <dbReference type="Proteomes" id="UP000030125"/>
    </source>
</evidence>
<protein>
    <recommendedName>
        <fullName evidence="7">BACON domain-containing protein</fullName>
    </recommendedName>
</protein>
<keyword evidence="2" id="KW-0645">Protease</keyword>
<evidence type="ECO:0000256" key="4">
    <source>
        <dbReference type="ARBA" id="ARBA00023026"/>
    </source>
</evidence>
<evidence type="ECO:0000256" key="2">
    <source>
        <dbReference type="ARBA" id="ARBA00022670"/>
    </source>
</evidence>
<name>A0A0A2EV37_PORCN</name>
<dbReference type="AlphaFoldDB" id="A0A0A2EV37"/>
<dbReference type="OrthoDB" id="1002962at2"/>
<dbReference type="Proteomes" id="UP000030125">
    <property type="component" value="Unassembled WGS sequence"/>
</dbReference>
<dbReference type="EMBL" id="JQJD01000025">
    <property type="protein sequence ID" value="KGN81552.1"/>
    <property type="molecule type" value="Genomic_DNA"/>
</dbReference>
<reference evidence="5 6" key="1">
    <citation type="submission" date="2014-08" db="EMBL/GenBank/DDBJ databases">
        <title>Porphyromonas cangingivalis strain:COT-109_OH1386 Genome sequencing.</title>
        <authorList>
            <person name="Wallis C."/>
            <person name="Deusch O."/>
            <person name="O'Flynn C."/>
            <person name="Davis I."/>
            <person name="Jospin G."/>
            <person name="Darling A.E."/>
            <person name="Coil D.A."/>
            <person name="Alexiev A."/>
            <person name="Horsfall A."/>
            <person name="Kirkwood N."/>
            <person name="Harris S."/>
            <person name="Eisen J.A."/>
        </authorList>
    </citation>
    <scope>NUCLEOTIDE SEQUENCE [LARGE SCALE GENOMIC DNA]</scope>
    <source>
        <strain evidence="6">COT-109 OH1386</strain>
    </source>
</reference>
<comment type="caution">
    <text evidence="5">The sequence shown here is derived from an EMBL/GenBank/DDBJ whole genome shotgun (WGS) entry which is preliminary data.</text>
</comment>
<organism evidence="5 6">
    <name type="scientific">Porphyromonas cangingivalis</name>
    <dbReference type="NCBI Taxonomy" id="36874"/>
    <lineage>
        <taxon>Bacteria</taxon>
        <taxon>Pseudomonadati</taxon>
        <taxon>Bacteroidota</taxon>
        <taxon>Bacteroidia</taxon>
        <taxon>Bacteroidales</taxon>
        <taxon>Porphyromonadaceae</taxon>
        <taxon>Porphyromonas</taxon>
    </lineage>
</organism>
<proteinExistence type="inferred from homology"/>
<evidence type="ECO:0000256" key="3">
    <source>
        <dbReference type="ARBA" id="ARBA00022807"/>
    </source>
</evidence>
<keyword evidence="6" id="KW-1185">Reference proteome</keyword>
<dbReference type="PROSITE" id="PS51257">
    <property type="entry name" value="PROKAR_LIPOPROTEIN"/>
    <property type="match status" value="1"/>
</dbReference>
<dbReference type="GO" id="GO:0008234">
    <property type="term" value="F:cysteine-type peptidase activity"/>
    <property type="evidence" value="ECO:0007669"/>
    <property type="project" value="UniProtKB-KW"/>
</dbReference>
<comment type="similarity">
    <text evidence="1">Belongs to the peptidase C25 family.</text>
</comment>
<dbReference type="RefSeq" id="WP_036851253.1">
    <property type="nucleotide sequence ID" value="NZ_JQJD01000025.1"/>
</dbReference>
<keyword evidence="3" id="KW-0788">Thiol protease</keyword>
<sequence>MKIKGLFATLVATVLALVLVIGCKEQEEVKYIILDKEEIVLTKANRTSTFTVSSNTPWEITGEGITPTLGTPIADAGWFTITPYSGEKNATVKLTLKVDADLTVDQSKEITVTGKGGGSQTLGEFRGKEVRRNSVHRVVSS</sequence>
<dbReference type="GO" id="GO:0006508">
    <property type="term" value="P:proteolysis"/>
    <property type="evidence" value="ECO:0007669"/>
    <property type="project" value="UniProtKB-KW"/>
</dbReference>
<evidence type="ECO:0000256" key="1">
    <source>
        <dbReference type="ARBA" id="ARBA00006067"/>
    </source>
</evidence>